<feature type="compositionally biased region" description="Polar residues" evidence="1">
    <location>
        <begin position="8"/>
        <end position="20"/>
    </location>
</feature>
<name>A0A2G5EW04_AQUCA</name>
<reference evidence="3 4" key="1">
    <citation type="submission" date="2017-09" db="EMBL/GenBank/DDBJ databases">
        <title>WGS assembly of Aquilegia coerulea Goldsmith.</title>
        <authorList>
            <person name="Hodges S."/>
            <person name="Kramer E."/>
            <person name="Nordborg M."/>
            <person name="Tomkins J."/>
            <person name="Borevitz J."/>
            <person name="Derieg N."/>
            <person name="Yan J."/>
            <person name="Mihaltcheva S."/>
            <person name="Hayes R.D."/>
            <person name="Rokhsar D."/>
        </authorList>
    </citation>
    <scope>NUCLEOTIDE SEQUENCE [LARGE SCALE GENOMIC DNA]</scope>
    <source>
        <strain evidence="4">cv. Goldsmith</strain>
    </source>
</reference>
<dbReference type="AlphaFoldDB" id="A0A2G5EW04"/>
<gene>
    <name evidence="3" type="ORF">AQUCO_00400641v1</name>
</gene>
<dbReference type="PANTHER" id="PTHR33877">
    <property type="entry name" value="SLL1193 PROTEIN"/>
    <property type="match status" value="1"/>
</dbReference>
<dbReference type="OrthoDB" id="2127950at2759"/>
<keyword evidence="2" id="KW-0472">Membrane</keyword>
<keyword evidence="2" id="KW-1133">Transmembrane helix</keyword>
<dbReference type="PANTHER" id="PTHR33877:SF2">
    <property type="entry name" value="OS07G0170200 PROTEIN"/>
    <property type="match status" value="1"/>
</dbReference>
<evidence type="ECO:0000313" key="4">
    <source>
        <dbReference type="Proteomes" id="UP000230069"/>
    </source>
</evidence>
<organism evidence="3 4">
    <name type="scientific">Aquilegia coerulea</name>
    <name type="common">Rocky mountain columbine</name>
    <dbReference type="NCBI Taxonomy" id="218851"/>
    <lineage>
        <taxon>Eukaryota</taxon>
        <taxon>Viridiplantae</taxon>
        <taxon>Streptophyta</taxon>
        <taxon>Embryophyta</taxon>
        <taxon>Tracheophyta</taxon>
        <taxon>Spermatophyta</taxon>
        <taxon>Magnoliopsida</taxon>
        <taxon>Ranunculales</taxon>
        <taxon>Ranunculaceae</taxon>
        <taxon>Thalictroideae</taxon>
        <taxon>Aquilegia</taxon>
    </lineage>
</organism>
<dbReference type="InterPro" id="IPR052892">
    <property type="entry name" value="NA-targeting_endonuclease"/>
</dbReference>
<keyword evidence="4" id="KW-1185">Reference proteome</keyword>
<evidence type="ECO:0000256" key="1">
    <source>
        <dbReference type="SAM" id="MobiDB-lite"/>
    </source>
</evidence>
<proteinExistence type="predicted"/>
<protein>
    <submittedName>
        <fullName evidence="3">Uncharacterized protein</fullName>
    </submittedName>
</protein>
<feature type="region of interest" description="Disordered" evidence="1">
    <location>
        <begin position="1"/>
        <end position="20"/>
    </location>
</feature>
<dbReference type="EMBL" id="KZ305021">
    <property type="protein sequence ID" value="PIA59904.1"/>
    <property type="molecule type" value="Genomic_DNA"/>
</dbReference>
<evidence type="ECO:0000313" key="3">
    <source>
        <dbReference type="EMBL" id="PIA59904.1"/>
    </source>
</evidence>
<feature type="transmembrane region" description="Helical" evidence="2">
    <location>
        <begin position="72"/>
        <end position="90"/>
    </location>
</feature>
<keyword evidence="2" id="KW-0812">Transmembrane</keyword>
<evidence type="ECO:0000256" key="2">
    <source>
        <dbReference type="SAM" id="Phobius"/>
    </source>
</evidence>
<dbReference type="STRING" id="218851.A0A2G5EW04"/>
<dbReference type="InParanoid" id="A0A2G5EW04"/>
<dbReference type="Proteomes" id="UP000230069">
    <property type="component" value="Unassembled WGS sequence"/>
</dbReference>
<accession>A0A2G5EW04</accession>
<sequence length="222" mass="25585">MGFIHSWRQPNPTTNKPKSDVQAQYGSVNIFYPGLHRYSNTLFLKEVLFITTLTHSHYNKQEKKKKKKKTALEFRLTTTFIIIIMAHFTAQGGRGLNLLINGERLCFAYEFKDPFLSKASYNGGLSGSSSRNRKNKLRFNGCGKISSLGKKSNSFKADEDLRVDDDDDMGSYEFDYDDNEYGEFQKDELSCFRGLVLDISYRPINVVCWKRAICLEFMEKVC</sequence>